<comment type="similarity">
    <text evidence="7">Belongs to the TonB-dependent receptor family.</text>
</comment>
<keyword evidence="2 7" id="KW-0813">Transport</keyword>
<organism evidence="10 11">
    <name type="scientific">Mucilaginibacter celer</name>
    <dbReference type="NCBI Taxonomy" id="2305508"/>
    <lineage>
        <taxon>Bacteria</taxon>
        <taxon>Pseudomonadati</taxon>
        <taxon>Bacteroidota</taxon>
        <taxon>Sphingobacteriia</taxon>
        <taxon>Sphingobacteriales</taxon>
        <taxon>Sphingobacteriaceae</taxon>
        <taxon>Mucilaginibacter</taxon>
    </lineage>
</organism>
<feature type="signal peptide" evidence="8">
    <location>
        <begin position="1"/>
        <end position="17"/>
    </location>
</feature>
<reference evidence="10 11" key="1">
    <citation type="submission" date="2018-10" db="EMBL/GenBank/DDBJ databases">
        <title>Genome sequencing of Mucilaginibacter sp. HYN0043.</title>
        <authorList>
            <person name="Kim M."/>
            <person name="Yi H."/>
        </authorList>
    </citation>
    <scope>NUCLEOTIDE SEQUENCE [LARGE SCALE GENOMIC DNA]</scope>
    <source>
        <strain evidence="10 11">HYN0043</strain>
    </source>
</reference>
<feature type="chain" id="PRO_5019770913" evidence="8">
    <location>
        <begin position="18"/>
        <end position="1059"/>
    </location>
</feature>
<sequence length="1059" mass="118699">MMIKKNFYIFCIFQLYAAACFSQGRGSMSGRVINSADKAPISKAFISIKEWQRSTLSDKDGAFLFAKPGKDQRLNVHVSCAGFHNIDTIVIINEKPVILVMKPLLININEVVVNTGYQKISPERLTGAVSTVSRSMIERVVSTDVLRPLQDVVPGLIFNHDLTAGQNSISIRGTSTIYGNAQPLIVVDNFPYDGDISNINPNDVESVSVLKDAASASIWGARAGNGVIVITTKKGRLGSPTQISFNSNLTIGAKPGLFYQPKMSSADFIDVEKLLFSQGYYDGLEKTSDQSPVSPVVDLLFKTRNGLVTQQSADQSIAVMKTKDIRNDLAKYFYRNSVKQQYSLNISGGGDNNLYYLSAGLDRNRESEVRNDFSRVTVNASNTFDFLNHKLSLNTAFNFVYNKAAVNSNINDLTWNNGTALYPYASLADARGNALPVVRDYALSFINDPAQQKLLDWNYRPLDDLRQQQNYSYSRDLRLQGGLKYKILSWLNANLQYLYERSENNNENLHNEQSYFTRNLVNSFTQVAADGSLSYVVPRGSILDTYNSVLESNNVRLLVNADKNWDNVHHIEFMGGAELKSVNVKSGNNRKYGYDEEHDLNSNVDYVNLYPLYYNPGSKTNVPNYITNGDLTDHYISYFANATYTFNDKYIATASGRVDKSNLFGVKTNQKGVPLYSAGLAWRISKEKFYNVSFLPDLKFRLSFGYNGNIDKTLSAYTTAQYFGSSVSQIRQPYAQIINPPNPELSWERVKIINAGIDFASKGRRLSGSVDVYQKNGINLIGDMPFAPSTGILSFRGNTADTKTTGIDINLVTQNLTGQFKWNTATLFSFVHDAVSRYQTFYSGQQYIQTQGIPVQGRPLYAIYSYKWGGLDHDSGNPQGYLDGKLSQGYGSIVNATTKDNMIYNGSARPVFFGAVRNNFSYRNFSLSVSINYKLHYYFRKPSVDYTTVLSGIGGNGDYSKRWRKPGDELITNVPSAPDQIDYYREHFYTYSSALVEKGDHIRLQDIQLGYQWGKIFIYGYADNVAMIWKATKSGYDPDYVVSGYLPPRTVSLGLRSRF</sequence>
<dbReference type="InterPro" id="IPR037066">
    <property type="entry name" value="Plug_dom_sf"/>
</dbReference>
<evidence type="ECO:0000256" key="4">
    <source>
        <dbReference type="ARBA" id="ARBA00022692"/>
    </source>
</evidence>
<evidence type="ECO:0000256" key="7">
    <source>
        <dbReference type="PROSITE-ProRule" id="PRU01360"/>
    </source>
</evidence>
<keyword evidence="5 7" id="KW-0472">Membrane</keyword>
<dbReference type="NCBIfam" id="TIGR04056">
    <property type="entry name" value="OMP_RagA_SusC"/>
    <property type="match status" value="1"/>
</dbReference>
<dbReference type="Proteomes" id="UP000270046">
    <property type="component" value="Chromosome"/>
</dbReference>
<dbReference type="RefSeq" id="WP_119409002.1">
    <property type="nucleotide sequence ID" value="NZ_CP032869.1"/>
</dbReference>
<keyword evidence="4 7" id="KW-0812">Transmembrane</keyword>
<gene>
    <name evidence="10" type="ORF">HYN43_008315</name>
</gene>
<dbReference type="PROSITE" id="PS52016">
    <property type="entry name" value="TONB_DEPENDENT_REC_3"/>
    <property type="match status" value="1"/>
</dbReference>
<dbReference type="InterPro" id="IPR036942">
    <property type="entry name" value="Beta-barrel_TonB_sf"/>
</dbReference>
<dbReference type="InterPro" id="IPR023997">
    <property type="entry name" value="TonB-dep_OMP_SusC/RagA_CS"/>
</dbReference>
<dbReference type="EMBL" id="CP032869">
    <property type="protein sequence ID" value="AYL95299.1"/>
    <property type="molecule type" value="Genomic_DNA"/>
</dbReference>
<keyword evidence="11" id="KW-1185">Reference proteome</keyword>
<evidence type="ECO:0000256" key="8">
    <source>
        <dbReference type="SAM" id="SignalP"/>
    </source>
</evidence>
<dbReference type="Pfam" id="PF07715">
    <property type="entry name" value="Plug"/>
    <property type="match status" value="1"/>
</dbReference>
<dbReference type="Gene3D" id="2.170.130.10">
    <property type="entry name" value="TonB-dependent receptor, plug domain"/>
    <property type="match status" value="1"/>
</dbReference>
<evidence type="ECO:0000256" key="5">
    <source>
        <dbReference type="ARBA" id="ARBA00023136"/>
    </source>
</evidence>
<keyword evidence="3 7" id="KW-1134">Transmembrane beta strand</keyword>
<dbReference type="KEGG" id="muh:HYN43_008315"/>
<dbReference type="InterPro" id="IPR008969">
    <property type="entry name" value="CarboxyPept-like_regulatory"/>
</dbReference>
<name>A0A494VMF6_9SPHI</name>
<dbReference type="InterPro" id="IPR023996">
    <property type="entry name" value="TonB-dep_OMP_SusC/RagA"/>
</dbReference>
<accession>A0A494VMF6</accession>
<evidence type="ECO:0000259" key="9">
    <source>
        <dbReference type="Pfam" id="PF07715"/>
    </source>
</evidence>
<dbReference type="GO" id="GO:0009279">
    <property type="term" value="C:cell outer membrane"/>
    <property type="evidence" value="ECO:0007669"/>
    <property type="project" value="UniProtKB-SubCell"/>
</dbReference>
<protein>
    <submittedName>
        <fullName evidence="10">SusC/RagA family TonB-linked outer membrane protein</fullName>
    </submittedName>
</protein>
<evidence type="ECO:0000313" key="11">
    <source>
        <dbReference type="Proteomes" id="UP000270046"/>
    </source>
</evidence>
<dbReference type="SUPFAM" id="SSF56935">
    <property type="entry name" value="Porins"/>
    <property type="match status" value="1"/>
</dbReference>
<evidence type="ECO:0000313" key="10">
    <source>
        <dbReference type="EMBL" id="AYL95299.1"/>
    </source>
</evidence>
<dbReference type="OrthoDB" id="9768177at2"/>
<feature type="domain" description="TonB-dependent receptor plug" evidence="9">
    <location>
        <begin position="124"/>
        <end position="227"/>
    </location>
</feature>
<dbReference type="InterPro" id="IPR039426">
    <property type="entry name" value="TonB-dep_rcpt-like"/>
</dbReference>
<dbReference type="Gene3D" id="2.40.170.20">
    <property type="entry name" value="TonB-dependent receptor, beta-barrel domain"/>
    <property type="match status" value="1"/>
</dbReference>
<evidence type="ECO:0000256" key="6">
    <source>
        <dbReference type="ARBA" id="ARBA00023237"/>
    </source>
</evidence>
<dbReference type="NCBIfam" id="TIGR04057">
    <property type="entry name" value="SusC_RagA_signa"/>
    <property type="match status" value="1"/>
</dbReference>
<evidence type="ECO:0000256" key="1">
    <source>
        <dbReference type="ARBA" id="ARBA00004571"/>
    </source>
</evidence>
<proteinExistence type="inferred from homology"/>
<dbReference type="InterPro" id="IPR012910">
    <property type="entry name" value="Plug_dom"/>
</dbReference>
<dbReference type="Pfam" id="PF13715">
    <property type="entry name" value="CarbopepD_reg_2"/>
    <property type="match status" value="1"/>
</dbReference>
<keyword evidence="8" id="KW-0732">Signal</keyword>
<evidence type="ECO:0000256" key="3">
    <source>
        <dbReference type="ARBA" id="ARBA00022452"/>
    </source>
</evidence>
<dbReference type="SUPFAM" id="SSF49464">
    <property type="entry name" value="Carboxypeptidase regulatory domain-like"/>
    <property type="match status" value="1"/>
</dbReference>
<evidence type="ECO:0000256" key="2">
    <source>
        <dbReference type="ARBA" id="ARBA00022448"/>
    </source>
</evidence>
<comment type="subcellular location">
    <subcellularLocation>
        <location evidence="1 7">Cell outer membrane</location>
        <topology evidence="1 7">Multi-pass membrane protein</topology>
    </subcellularLocation>
</comment>
<dbReference type="AlphaFoldDB" id="A0A494VMF6"/>
<keyword evidence="6 7" id="KW-0998">Cell outer membrane</keyword>